<dbReference type="SUPFAM" id="SSF46894">
    <property type="entry name" value="C-terminal effector domain of the bipartite response regulators"/>
    <property type="match status" value="1"/>
</dbReference>
<keyword evidence="6" id="KW-1185">Reference proteome</keyword>
<accession>A0ABV2MXY9</accession>
<keyword evidence="3" id="KW-0804">Transcription</keyword>
<dbReference type="Pfam" id="PF00196">
    <property type="entry name" value="GerE"/>
    <property type="match status" value="1"/>
</dbReference>
<evidence type="ECO:0000256" key="2">
    <source>
        <dbReference type="ARBA" id="ARBA00023125"/>
    </source>
</evidence>
<dbReference type="Proteomes" id="UP001549076">
    <property type="component" value="Unassembled WGS sequence"/>
</dbReference>
<evidence type="ECO:0000259" key="4">
    <source>
        <dbReference type="PROSITE" id="PS50043"/>
    </source>
</evidence>
<dbReference type="InterPro" id="IPR016032">
    <property type="entry name" value="Sig_transdc_resp-reg_C-effctor"/>
</dbReference>
<dbReference type="PANTHER" id="PTHR44688:SF16">
    <property type="entry name" value="DNA-BINDING TRANSCRIPTIONAL ACTIVATOR DEVR_DOSR"/>
    <property type="match status" value="1"/>
</dbReference>
<comment type="caution">
    <text evidence="5">The sequence shown here is derived from an EMBL/GenBank/DDBJ whole genome shotgun (WGS) entry which is preliminary data.</text>
</comment>
<keyword evidence="1" id="KW-0805">Transcription regulation</keyword>
<reference evidence="5 6" key="1">
    <citation type="submission" date="2024-06" db="EMBL/GenBank/DDBJ databases">
        <title>Genomic Encyclopedia of Type Strains, Phase IV (KMG-IV): sequencing the most valuable type-strain genomes for metagenomic binning, comparative biology and taxonomic classification.</title>
        <authorList>
            <person name="Goeker M."/>
        </authorList>
    </citation>
    <scope>NUCLEOTIDE SEQUENCE [LARGE SCALE GENOMIC DNA]</scope>
    <source>
        <strain evidence="5 6">DSM 27865</strain>
    </source>
</reference>
<feature type="domain" description="HTH luxR-type" evidence="4">
    <location>
        <begin position="175"/>
        <end position="240"/>
    </location>
</feature>
<dbReference type="SMART" id="SM00421">
    <property type="entry name" value="HTH_LUXR"/>
    <property type="match status" value="1"/>
</dbReference>
<dbReference type="CDD" id="cd06170">
    <property type="entry name" value="LuxR_C_like"/>
    <property type="match status" value="1"/>
</dbReference>
<protein>
    <submittedName>
        <fullName evidence="5">DNA-binding CsgD family transcriptional regulator</fullName>
    </submittedName>
</protein>
<proteinExistence type="predicted"/>
<dbReference type="EMBL" id="JBEPML010000005">
    <property type="protein sequence ID" value="MET3791675.1"/>
    <property type="molecule type" value="Genomic_DNA"/>
</dbReference>
<dbReference type="Gene3D" id="1.10.10.10">
    <property type="entry name" value="Winged helix-like DNA-binding domain superfamily/Winged helix DNA-binding domain"/>
    <property type="match status" value="1"/>
</dbReference>
<dbReference type="PROSITE" id="PS00622">
    <property type="entry name" value="HTH_LUXR_1"/>
    <property type="match status" value="1"/>
</dbReference>
<dbReference type="GO" id="GO:0003677">
    <property type="term" value="F:DNA binding"/>
    <property type="evidence" value="ECO:0007669"/>
    <property type="project" value="UniProtKB-KW"/>
</dbReference>
<dbReference type="PANTHER" id="PTHR44688">
    <property type="entry name" value="DNA-BINDING TRANSCRIPTIONAL ACTIVATOR DEVR_DOSR"/>
    <property type="match status" value="1"/>
</dbReference>
<evidence type="ECO:0000256" key="1">
    <source>
        <dbReference type="ARBA" id="ARBA00023015"/>
    </source>
</evidence>
<dbReference type="PRINTS" id="PR00038">
    <property type="entry name" value="HTHLUXR"/>
</dbReference>
<dbReference type="RefSeq" id="WP_354194000.1">
    <property type="nucleotide sequence ID" value="NZ_JBEPML010000005.1"/>
</dbReference>
<dbReference type="InterPro" id="IPR036388">
    <property type="entry name" value="WH-like_DNA-bd_sf"/>
</dbReference>
<evidence type="ECO:0000256" key="3">
    <source>
        <dbReference type="ARBA" id="ARBA00023163"/>
    </source>
</evidence>
<dbReference type="InterPro" id="IPR000792">
    <property type="entry name" value="Tscrpt_reg_LuxR_C"/>
</dbReference>
<organism evidence="5 6">
    <name type="scientific">Aquamicrobium terrae</name>
    <dbReference type="NCBI Taxonomy" id="1324945"/>
    <lineage>
        <taxon>Bacteria</taxon>
        <taxon>Pseudomonadati</taxon>
        <taxon>Pseudomonadota</taxon>
        <taxon>Alphaproteobacteria</taxon>
        <taxon>Hyphomicrobiales</taxon>
        <taxon>Phyllobacteriaceae</taxon>
        <taxon>Aquamicrobium</taxon>
    </lineage>
</organism>
<sequence length="242" mass="25499">MDSPASSSGTASSSGIRTLANRLASRGDLTGFLAGMTENVGADSYMLVAIMHGEARNQARIVASNWQFDTIELIGRQLIATLAQGPWAATPGMRPTALIAGAAPGTGALINGEEARLLDVLGHGEIYSLGLNVGRQRLFMLLSSEQAGQIDLSALARAQFECCYALSRIPDLVAQGAAEDPLSDRERECLFWVSEGKTTDEVAVILGVSSNTVNSYITHAIQKFSASNRAMAIATAIRSGII</sequence>
<keyword evidence="2 5" id="KW-0238">DNA-binding</keyword>
<name>A0ABV2MXY9_9HYPH</name>
<dbReference type="PROSITE" id="PS50043">
    <property type="entry name" value="HTH_LUXR_2"/>
    <property type="match status" value="1"/>
</dbReference>
<gene>
    <name evidence="5" type="ORF">ABID37_001883</name>
</gene>
<evidence type="ECO:0000313" key="6">
    <source>
        <dbReference type="Proteomes" id="UP001549076"/>
    </source>
</evidence>
<evidence type="ECO:0000313" key="5">
    <source>
        <dbReference type="EMBL" id="MET3791675.1"/>
    </source>
</evidence>